<organism evidence="4 5">
    <name type="scientific">Solanum tuberosum</name>
    <name type="common">Potato</name>
    <dbReference type="NCBI Taxonomy" id="4113"/>
    <lineage>
        <taxon>Eukaryota</taxon>
        <taxon>Viridiplantae</taxon>
        <taxon>Streptophyta</taxon>
        <taxon>Embryophyta</taxon>
        <taxon>Tracheophyta</taxon>
        <taxon>Spermatophyta</taxon>
        <taxon>Magnoliopsida</taxon>
        <taxon>eudicotyledons</taxon>
        <taxon>Gunneridae</taxon>
        <taxon>Pentapetalae</taxon>
        <taxon>asterids</taxon>
        <taxon>lamiids</taxon>
        <taxon>Solanales</taxon>
        <taxon>Solanaceae</taxon>
        <taxon>Solanoideae</taxon>
        <taxon>Solaneae</taxon>
        <taxon>Solanum</taxon>
    </lineage>
</organism>
<feature type="domain" description="CCHC-type" evidence="3">
    <location>
        <begin position="239"/>
        <end position="253"/>
    </location>
</feature>
<evidence type="ECO:0000256" key="2">
    <source>
        <dbReference type="SAM" id="MobiDB-lite"/>
    </source>
</evidence>
<reference evidence="4 5" key="1">
    <citation type="journal article" date="2021" name="bioRxiv">
        <title>Chromosome-scale and haplotype-resolved genome assembly of a tetraploid potato cultivar.</title>
        <authorList>
            <person name="Sun H."/>
            <person name="Jiao W.-B."/>
            <person name="Krause K."/>
            <person name="Campoy J.A."/>
            <person name="Goel M."/>
            <person name="Folz-Donahue K."/>
            <person name="Kukat C."/>
            <person name="Huettel B."/>
            <person name="Schneeberger K."/>
        </authorList>
    </citation>
    <scope>NUCLEOTIDE SEQUENCE [LARGE SCALE GENOMIC DNA]</scope>
    <source>
        <strain evidence="4">SolTubOtavaFocal</strain>
        <tissue evidence="4">Leaves</tissue>
    </source>
</reference>
<keyword evidence="1" id="KW-0479">Metal-binding</keyword>
<feature type="compositionally biased region" description="Basic residues" evidence="2">
    <location>
        <begin position="204"/>
        <end position="214"/>
    </location>
</feature>
<keyword evidence="1" id="KW-0862">Zinc</keyword>
<dbReference type="InterPro" id="IPR036875">
    <property type="entry name" value="Znf_CCHC_sf"/>
</dbReference>
<comment type="caution">
    <text evidence="4">The sequence shown here is derived from an EMBL/GenBank/DDBJ whole genome shotgun (WGS) entry which is preliminary data.</text>
</comment>
<sequence>MNDLKVVGGIKKLNNQNYNTWATCIMYYMQCQDLWEVVNESEVEKPEAEDANGTLRKWKIKEGKAMFALKTTIDEDVLEHIRDAKTPKEAWDTLAALFSKKNNARLQFLENELLSTEQRDMTIAQYFHKVKRTYREISDLDSTAPIGETRRFRCCFTGMANQPSLVEFENLLTGQEAKAKQMARLSVKNEEEELYTNKSKNIKHHASGGYKKKNSHENGNFHSRGVSNNLRNDKRFEGKCYNCGKKGHMEKDCWFKKQFVESNTTTSNSNEKSEDVWDAEACFATEEEDLALASTISESIDHEND</sequence>
<dbReference type="PANTHER" id="PTHR47481:SF36">
    <property type="entry name" value="CCHC-TYPE DOMAIN-CONTAINING PROTEIN"/>
    <property type="match status" value="1"/>
</dbReference>
<name>A0ABQ7VQL2_SOLTU</name>
<feature type="compositionally biased region" description="Polar residues" evidence="2">
    <location>
        <begin position="217"/>
        <end position="228"/>
    </location>
</feature>
<feature type="region of interest" description="Disordered" evidence="2">
    <location>
        <begin position="204"/>
        <end position="228"/>
    </location>
</feature>
<dbReference type="Pfam" id="PF00098">
    <property type="entry name" value="zf-CCHC"/>
    <property type="match status" value="1"/>
</dbReference>
<accession>A0ABQ7VQL2</accession>
<dbReference type="PROSITE" id="PS50158">
    <property type="entry name" value="ZF_CCHC"/>
    <property type="match status" value="1"/>
</dbReference>
<evidence type="ECO:0000313" key="4">
    <source>
        <dbReference type="EMBL" id="KAH0770173.1"/>
    </source>
</evidence>
<dbReference type="SMART" id="SM00343">
    <property type="entry name" value="ZnF_C2HC"/>
    <property type="match status" value="1"/>
</dbReference>
<dbReference type="Proteomes" id="UP000826656">
    <property type="component" value="Unassembled WGS sequence"/>
</dbReference>
<evidence type="ECO:0000259" key="3">
    <source>
        <dbReference type="PROSITE" id="PS50158"/>
    </source>
</evidence>
<gene>
    <name evidence="4" type="ORF">KY290_014154</name>
</gene>
<keyword evidence="5" id="KW-1185">Reference proteome</keyword>
<dbReference type="Pfam" id="PF14223">
    <property type="entry name" value="Retrotran_gag_2"/>
    <property type="match status" value="1"/>
</dbReference>
<evidence type="ECO:0000313" key="5">
    <source>
        <dbReference type="Proteomes" id="UP000826656"/>
    </source>
</evidence>
<proteinExistence type="predicted"/>
<keyword evidence="1" id="KW-0863">Zinc-finger</keyword>
<dbReference type="InterPro" id="IPR001878">
    <property type="entry name" value="Znf_CCHC"/>
</dbReference>
<protein>
    <recommendedName>
        <fullName evidence="3">CCHC-type domain-containing protein</fullName>
    </recommendedName>
</protein>
<dbReference type="SUPFAM" id="SSF57756">
    <property type="entry name" value="Retrovirus zinc finger-like domains"/>
    <property type="match status" value="1"/>
</dbReference>
<dbReference type="Gene3D" id="4.10.60.10">
    <property type="entry name" value="Zinc finger, CCHC-type"/>
    <property type="match status" value="1"/>
</dbReference>
<dbReference type="EMBL" id="JAIVGD010000011">
    <property type="protein sequence ID" value="KAH0770173.1"/>
    <property type="molecule type" value="Genomic_DNA"/>
</dbReference>
<dbReference type="PANTHER" id="PTHR47481">
    <property type="match status" value="1"/>
</dbReference>
<evidence type="ECO:0000256" key="1">
    <source>
        <dbReference type="PROSITE-ProRule" id="PRU00047"/>
    </source>
</evidence>